<dbReference type="VEuPathDB" id="FungiDB:GGTG_11942"/>
<feature type="region of interest" description="Disordered" evidence="1">
    <location>
        <begin position="1"/>
        <end position="75"/>
    </location>
</feature>
<accession>J3PEL1</accession>
<protein>
    <submittedName>
        <fullName evidence="2 3">Uncharacterized protein</fullName>
    </submittedName>
</protein>
<gene>
    <name evidence="3" type="primary">20352400</name>
    <name evidence="2" type="ORF">GGTG_11942</name>
</gene>
<proteinExistence type="predicted"/>
<evidence type="ECO:0000256" key="1">
    <source>
        <dbReference type="SAM" id="MobiDB-lite"/>
    </source>
</evidence>
<dbReference type="GeneID" id="20352400"/>
<reference evidence="2" key="3">
    <citation type="submission" date="2010-09" db="EMBL/GenBank/DDBJ databases">
        <title>Annotation of Gaeumannomyces graminis var. tritici R3-111a-1.</title>
        <authorList>
            <consortium name="The Broad Institute Genome Sequencing Platform"/>
            <person name="Ma L.-J."/>
            <person name="Dead R."/>
            <person name="Young S.K."/>
            <person name="Zeng Q."/>
            <person name="Gargeya S."/>
            <person name="Fitzgerald M."/>
            <person name="Haas B."/>
            <person name="Abouelleil A."/>
            <person name="Alvarado L."/>
            <person name="Arachchi H.M."/>
            <person name="Berlin A."/>
            <person name="Brown A."/>
            <person name="Chapman S.B."/>
            <person name="Chen Z."/>
            <person name="Dunbar C."/>
            <person name="Freedman E."/>
            <person name="Gearin G."/>
            <person name="Gellesch M."/>
            <person name="Goldberg J."/>
            <person name="Griggs A."/>
            <person name="Gujja S."/>
            <person name="Heiman D."/>
            <person name="Howarth C."/>
            <person name="Larson L."/>
            <person name="Lui A."/>
            <person name="MacDonald P.J.P."/>
            <person name="Mehta T."/>
            <person name="Montmayeur A."/>
            <person name="Murphy C."/>
            <person name="Neiman D."/>
            <person name="Pearson M."/>
            <person name="Priest M."/>
            <person name="Roberts A."/>
            <person name="Saif S."/>
            <person name="Shea T."/>
            <person name="Shenoy N."/>
            <person name="Sisk P."/>
            <person name="Stolte C."/>
            <person name="Sykes S."/>
            <person name="Yandava C."/>
            <person name="Wortman J."/>
            <person name="Nusbaum C."/>
            <person name="Birren B."/>
        </authorList>
    </citation>
    <scope>NUCLEOTIDE SEQUENCE</scope>
    <source>
        <strain evidence="2">R3-111a-1</strain>
    </source>
</reference>
<dbReference type="EMBL" id="GL385401">
    <property type="protein sequence ID" value="EJT70919.1"/>
    <property type="molecule type" value="Genomic_DNA"/>
</dbReference>
<evidence type="ECO:0000313" key="4">
    <source>
        <dbReference type="Proteomes" id="UP000006039"/>
    </source>
</evidence>
<sequence>MAYEGTSYEGMPPSQDYEGQEEYAPARGQTPVDINLVGNTTLDSDSSGNEVNPKYLQLTKKEHRKKKSSRDSKGT</sequence>
<keyword evidence="4" id="KW-1185">Reference proteome</keyword>
<dbReference type="Proteomes" id="UP000006039">
    <property type="component" value="Unassembled WGS sequence"/>
</dbReference>
<dbReference type="AlphaFoldDB" id="J3PEL1"/>
<dbReference type="HOGENOM" id="CLU_2671217_0_0_1"/>
<dbReference type="RefSeq" id="XP_009228097.1">
    <property type="nucleotide sequence ID" value="XM_009229833.1"/>
</dbReference>
<name>J3PEL1_GAET3</name>
<reference evidence="2" key="2">
    <citation type="submission" date="2010-07" db="EMBL/GenBank/DDBJ databases">
        <authorList>
            <consortium name="The Broad Institute Genome Sequencing Platform"/>
            <consortium name="Broad Institute Genome Sequencing Center for Infectious Disease"/>
            <person name="Ma L.-J."/>
            <person name="Dead R."/>
            <person name="Young S."/>
            <person name="Zeng Q."/>
            <person name="Koehrsen M."/>
            <person name="Alvarado L."/>
            <person name="Berlin A."/>
            <person name="Chapman S.B."/>
            <person name="Chen Z."/>
            <person name="Freedman E."/>
            <person name="Gellesch M."/>
            <person name="Goldberg J."/>
            <person name="Griggs A."/>
            <person name="Gujja S."/>
            <person name="Heilman E.R."/>
            <person name="Heiman D."/>
            <person name="Hepburn T."/>
            <person name="Howarth C."/>
            <person name="Jen D."/>
            <person name="Larson L."/>
            <person name="Mehta T."/>
            <person name="Neiman D."/>
            <person name="Pearson M."/>
            <person name="Roberts A."/>
            <person name="Saif S."/>
            <person name="Shea T."/>
            <person name="Shenoy N."/>
            <person name="Sisk P."/>
            <person name="Stolte C."/>
            <person name="Sykes S."/>
            <person name="Walk T."/>
            <person name="White J."/>
            <person name="Yandava C."/>
            <person name="Haas B."/>
            <person name="Nusbaum C."/>
            <person name="Birren B."/>
        </authorList>
    </citation>
    <scope>NUCLEOTIDE SEQUENCE</scope>
    <source>
        <strain evidence="2">R3-111a-1</strain>
    </source>
</reference>
<evidence type="ECO:0000313" key="2">
    <source>
        <dbReference type="EMBL" id="EJT70919.1"/>
    </source>
</evidence>
<organism evidence="2">
    <name type="scientific">Gaeumannomyces tritici (strain R3-111a-1)</name>
    <name type="common">Wheat and barley take-all root rot fungus</name>
    <name type="synonym">Gaeumannomyces graminis var. tritici</name>
    <dbReference type="NCBI Taxonomy" id="644352"/>
    <lineage>
        <taxon>Eukaryota</taxon>
        <taxon>Fungi</taxon>
        <taxon>Dikarya</taxon>
        <taxon>Ascomycota</taxon>
        <taxon>Pezizomycotina</taxon>
        <taxon>Sordariomycetes</taxon>
        <taxon>Sordariomycetidae</taxon>
        <taxon>Magnaporthales</taxon>
        <taxon>Magnaporthaceae</taxon>
        <taxon>Gaeumannomyces</taxon>
    </lineage>
</organism>
<dbReference type="EnsemblFungi" id="EJT70919">
    <property type="protein sequence ID" value="EJT70919"/>
    <property type="gene ID" value="GGTG_11942"/>
</dbReference>
<reference evidence="3" key="4">
    <citation type="journal article" date="2015" name="G3 (Bethesda)">
        <title>Genome sequences of three phytopathogenic species of the Magnaporthaceae family of fungi.</title>
        <authorList>
            <person name="Okagaki L.H."/>
            <person name="Nunes C.C."/>
            <person name="Sailsbery J."/>
            <person name="Clay B."/>
            <person name="Brown D."/>
            <person name="John T."/>
            <person name="Oh Y."/>
            <person name="Young N."/>
            <person name="Fitzgerald M."/>
            <person name="Haas B.J."/>
            <person name="Zeng Q."/>
            <person name="Young S."/>
            <person name="Adiconis X."/>
            <person name="Fan L."/>
            <person name="Levin J.Z."/>
            <person name="Mitchell T.K."/>
            <person name="Okubara P.A."/>
            <person name="Farman M.L."/>
            <person name="Kohn L.M."/>
            <person name="Birren B."/>
            <person name="Ma L.-J."/>
            <person name="Dean R.A."/>
        </authorList>
    </citation>
    <scope>NUCLEOTIDE SEQUENCE</scope>
    <source>
        <strain evidence="3">R3-111a-1</strain>
    </source>
</reference>
<feature type="compositionally biased region" description="Polar residues" evidence="1">
    <location>
        <begin position="37"/>
        <end position="50"/>
    </location>
</feature>
<reference evidence="3" key="5">
    <citation type="submission" date="2018-04" db="UniProtKB">
        <authorList>
            <consortium name="EnsemblFungi"/>
        </authorList>
    </citation>
    <scope>IDENTIFICATION</scope>
    <source>
        <strain evidence="3">R3-111a-1</strain>
    </source>
</reference>
<reference evidence="4" key="1">
    <citation type="submission" date="2010-07" db="EMBL/GenBank/DDBJ databases">
        <title>The genome sequence of Gaeumannomyces graminis var. tritici strain R3-111a-1.</title>
        <authorList>
            <consortium name="The Broad Institute Genome Sequencing Platform"/>
            <person name="Ma L.-J."/>
            <person name="Dead R."/>
            <person name="Young S."/>
            <person name="Zeng Q."/>
            <person name="Koehrsen M."/>
            <person name="Alvarado L."/>
            <person name="Berlin A."/>
            <person name="Chapman S.B."/>
            <person name="Chen Z."/>
            <person name="Freedman E."/>
            <person name="Gellesch M."/>
            <person name="Goldberg J."/>
            <person name="Griggs A."/>
            <person name="Gujja S."/>
            <person name="Heilman E.R."/>
            <person name="Heiman D."/>
            <person name="Hepburn T."/>
            <person name="Howarth C."/>
            <person name="Jen D."/>
            <person name="Larson L."/>
            <person name="Mehta T."/>
            <person name="Neiman D."/>
            <person name="Pearson M."/>
            <person name="Roberts A."/>
            <person name="Saif S."/>
            <person name="Shea T."/>
            <person name="Shenoy N."/>
            <person name="Sisk P."/>
            <person name="Stolte C."/>
            <person name="Sykes S."/>
            <person name="Walk T."/>
            <person name="White J."/>
            <person name="Yandava C."/>
            <person name="Haas B."/>
            <person name="Nusbaum C."/>
            <person name="Birren B."/>
        </authorList>
    </citation>
    <scope>NUCLEOTIDE SEQUENCE [LARGE SCALE GENOMIC DNA]</scope>
    <source>
        <strain evidence="4">R3-111a-1</strain>
    </source>
</reference>
<evidence type="ECO:0000313" key="3">
    <source>
        <dbReference type="EnsemblFungi" id="EJT70919"/>
    </source>
</evidence>